<dbReference type="InterPro" id="IPR003011">
    <property type="entry name" value="Cell_cycle_checkpoint_Rad1"/>
</dbReference>
<evidence type="ECO:0000256" key="9">
    <source>
        <dbReference type="ARBA" id="ARBA00023204"/>
    </source>
</evidence>
<evidence type="ECO:0008006" key="14">
    <source>
        <dbReference type="Google" id="ProtNLM"/>
    </source>
</evidence>
<keyword evidence="13" id="KW-1185">Reference proteome</keyword>
<organism evidence="12 13">
    <name type="scientific">Stachybotrys chartarum (strain CBS 109288 / IBT 7711)</name>
    <name type="common">Toxic black mold</name>
    <name type="synonym">Stilbospora chartarum</name>
    <dbReference type="NCBI Taxonomy" id="1280523"/>
    <lineage>
        <taxon>Eukaryota</taxon>
        <taxon>Fungi</taxon>
        <taxon>Dikarya</taxon>
        <taxon>Ascomycota</taxon>
        <taxon>Pezizomycotina</taxon>
        <taxon>Sordariomycetes</taxon>
        <taxon>Hypocreomycetidae</taxon>
        <taxon>Hypocreales</taxon>
        <taxon>Stachybotryaceae</taxon>
        <taxon>Stachybotrys</taxon>
    </lineage>
</organism>
<dbReference type="SUPFAM" id="SSF55979">
    <property type="entry name" value="DNA clamp"/>
    <property type="match status" value="1"/>
</dbReference>
<dbReference type="Pfam" id="PF02144">
    <property type="entry name" value="Rad1"/>
    <property type="match status" value="1"/>
</dbReference>
<name>A0A084ASV2_STACB</name>
<dbReference type="Pfam" id="PF05251">
    <property type="entry name" value="Ost5"/>
    <property type="match status" value="1"/>
</dbReference>
<dbReference type="GO" id="GO:0000077">
    <property type="term" value="P:DNA damage checkpoint signaling"/>
    <property type="evidence" value="ECO:0007669"/>
    <property type="project" value="InterPro"/>
</dbReference>
<evidence type="ECO:0000313" key="12">
    <source>
        <dbReference type="EMBL" id="KEY68381.1"/>
    </source>
</evidence>
<evidence type="ECO:0000256" key="1">
    <source>
        <dbReference type="ARBA" id="ARBA00004123"/>
    </source>
</evidence>
<dbReference type="HOGENOM" id="CLU_035332_0_0_1"/>
<evidence type="ECO:0000256" key="8">
    <source>
        <dbReference type="ARBA" id="ARBA00023136"/>
    </source>
</evidence>
<dbReference type="PANTHER" id="PTHR10870:SF0">
    <property type="entry name" value="CELL CYCLE CHECKPOINT PROTEIN RAD1"/>
    <property type="match status" value="1"/>
</dbReference>
<gene>
    <name evidence="12" type="ORF">S7711_01159</name>
</gene>
<comment type="subcellular location">
    <subcellularLocation>
        <location evidence="2">Membrane</location>
        <topology evidence="2">Multi-pass membrane protein</topology>
    </subcellularLocation>
    <subcellularLocation>
        <location evidence="1">Nucleus</location>
    </subcellularLocation>
</comment>
<dbReference type="GO" id="GO:0006281">
    <property type="term" value="P:DNA repair"/>
    <property type="evidence" value="ECO:0007669"/>
    <property type="project" value="UniProtKB-KW"/>
</dbReference>
<reference evidence="12 13" key="1">
    <citation type="journal article" date="2014" name="BMC Genomics">
        <title>Comparative genome sequencing reveals chemotype-specific gene clusters in the toxigenic black mold Stachybotrys.</title>
        <authorList>
            <person name="Semeiks J."/>
            <person name="Borek D."/>
            <person name="Otwinowski Z."/>
            <person name="Grishin N.V."/>
        </authorList>
    </citation>
    <scope>NUCLEOTIDE SEQUENCE [LARGE SCALE GENOMIC DNA]</scope>
    <source>
        <strain evidence="13">CBS 109288 / IBT 7711</strain>
    </source>
</reference>
<proteinExistence type="inferred from homology"/>
<dbReference type="PRINTS" id="PR01245">
    <property type="entry name" value="RAD1REC1"/>
</dbReference>
<keyword evidence="10" id="KW-0539">Nucleus</keyword>
<dbReference type="OrthoDB" id="337581at2759"/>
<sequence>MSSQDMALSLFGVSATILRWPTGGFRGASTTTSLTASTIQSQALRSHKLANRRINASKKGVTKASRTLLLSEHMDSSLHEVWQAAAGRPFYPAVDKANQFIVASVLLLIGLLLTGFFALNRSLVTVPLIGIPSSLAIACVFSLKKVILAAIANECSDSASSTCSALSESTSKIPLPNKDYKFGSARFSCTIVGKYKRKRPSATLACHFHTLSLVISLRSRAGSSVHHADTRATYIAGRGYVYTAFITEDGIRFAADVVRVMQGVAFLDSTLFTAYTVNLPQSEDGAPPALPNFQIPLSALLEVLQIFGAVDVATRAQKAEQDAYRGNFRNYRTDAFSNQTLGISGTCTLLYAEEGDAFKITIEETGVKTTAALTTYVPEIPEQIPFDRDDLTFKIIMQSRSLLDCLAEISPTAPVKLAITATKTSPYLALSGTGDLGSAAVDFARGKDLLEVFTIQQRWSQSYRFDFIKNSTEAMRIANKVSLRGDGQGVLSLQFMVDMEGGKRSFLDFRFVPFTQNAGDDDEDEQDTNENDDA</sequence>
<dbReference type="InterPro" id="IPR003021">
    <property type="entry name" value="Rad1_Rec1_Rad17"/>
</dbReference>
<evidence type="ECO:0000313" key="13">
    <source>
        <dbReference type="Proteomes" id="UP000028045"/>
    </source>
</evidence>
<dbReference type="PANTHER" id="PTHR10870">
    <property type="entry name" value="CELL CYCLE CHECKPOINT PROTEIN RAD1"/>
    <property type="match status" value="1"/>
</dbReference>
<dbReference type="Proteomes" id="UP000028045">
    <property type="component" value="Unassembled WGS sequence"/>
</dbReference>
<dbReference type="EMBL" id="KL648579">
    <property type="protein sequence ID" value="KEY68381.1"/>
    <property type="molecule type" value="Genomic_DNA"/>
</dbReference>
<keyword evidence="6" id="KW-0227">DNA damage</keyword>
<comment type="similarity">
    <text evidence="4">Belongs to the rad1 family.</text>
</comment>
<evidence type="ECO:0000256" key="6">
    <source>
        <dbReference type="ARBA" id="ARBA00022763"/>
    </source>
</evidence>
<protein>
    <recommendedName>
        <fullName evidence="14">DNA repair exonuclease rad1</fullName>
    </recommendedName>
</protein>
<dbReference type="AlphaFoldDB" id="A0A084ASV2"/>
<dbReference type="Gene3D" id="3.70.10.10">
    <property type="match status" value="1"/>
</dbReference>
<keyword evidence="7 11" id="KW-1133">Transmembrane helix</keyword>
<dbReference type="PRINTS" id="PR01246">
    <property type="entry name" value="RAD1REPAIR"/>
</dbReference>
<evidence type="ECO:0000256" key="7">
    <source>
        <dbReference type="ARBA" id="ARBA00022989"/>
    </source>
</evidence>
<dbReference type="CDD" id="cd00577">
    <property type="entry name" value="PCNA"/>
    <property type="match status" value="1"/>
</dbReference>
<evidence type="ECO:0000256" key="3">
    <source>
        <dbReference type="ARBA" id="ARBA00009825"/>
    </source>
</evidence>
<dbReference type="GO" id="GO:0008250">
    <property type="term" value="C:oligosaccharyltransferase complex"/>
    <property type="evidence" value="ECO:0007669"/>
    <property type="project" value="InterPro"/>
</dbReference>
<keyword evidence="5 11" id="KW-0812">Transmembrane</keyword>
<dbReference type="InterPro" id="IPR007915">
    <property type="entry name" value="TMEM258/Ost5"/>
</dbReference>
<feature type="transmembrane region" description="Helical" evidence="11">
    <location>
        <begin position="100"/>
        <end position="119"/>
    </location>
</feature>
<evidence type="ECO:0000256" key="4">
    <source>
        <dbReference type="ARBA" id="ARBA00010991"/>
    </source>
</evidence>
<dbReference type="GO" id="GO:0030896">
    <property type="term" value="C:checkpoint clamp complex"/>
    <property type="evidence" value="ECO:0007669"/>
    <property type="project" value="TreeGrafter"/>
</dbReference>
<comment type="similarity">
    <text evidence="3">Belongs to the OST5 family.</text>
</comment>
<dbReference type="InterPro" id="IPR046938">
    <property type="entry name" value="DNA_clamp_sf"/>
</dbReference>
<accession>A0A084ASV2</accession>
<keyword evidence="9" id="KW-0234">DNA repair</keyword>
<evidence type="ECO:0000256" key="2">
    <source>
        <dbReference type="ARBA" id="ARBA00004141"/>
    </source>
</evidence>
<evidence type="ECO:0000256" key="10">
    <source>
        <dbReference type="ARBA" id="ARBA00023242"/>
    </source>
</evidence>
<evidence type="ECO:0000256" key="5">
    <source>
        <dbReference type="ARBA" id="ARBA00022692"/>
    </source>
</evidence>
<evidence type="ECO:0000256" key="11">
    <source>
        <dbReference type="SAM" id="Phobius"/>
    </source>
</evidence>
<keyword evidence="8 11" id="KW-0472">Membrane</keyword>